<dbReference type="OrthoDB" id="7596615at2"/>
<gene>
    <name evidence="1" type="ORF">SAMN05877831_104142</name>
</gene>
<dbReference type="Proteomes" id="UP000219111">
    <property type="component" value="Unassembled WGS sequence"/>
</dbReference>
<dbReference type="EMBL" id="OBMT01000004">
    <property type="protein sequence ID" value="SOC05293.1"/>
    <property type="molecule type" value="Genomic_DNA"/>
</dbReference>
<dbReference type="AlphaFoldDB" id="A0A285SCS8"/>
<reference evidence="2" key="1">
    <citation type="submission" date="2017-08" db="EMBL/GenBank/DDBJ databases">
        <authorList>
            <person name="Varghese N."/>
            <person name="Submissions S."/>
        </authorList>
    </citation>
    <scope>NUCLEOTIDE SEQUENCE [LARGE SCALE GENOMIC DNA]</scope>
    <source>
        <strain evidence="2">JA276</strain>
    </source>
</reference>
<evidence type="ECO:0000313" key="1">
    <source>
        <dbReference type="EMBL" id="SOC05293.1"/>
    </source>
</evidence>
<organism evidence="1 2">
    <name type="scientific">Rhodobacter maris</name>
    <dbReference type="NCBI Taxonomy" id="446682"/>
    <lineage>
        <taxon>Bacteria</taxon>
        <taxon>Pseudomonadati</taxon>
        <taxon>Pseudomonadota</taxon>
        <taxon>Alphaproteobacteria</taxon>
        <taxon>Rhodobacterales</taxon>
        <taxon>Rhodobacter group</taxon>
        <taxon>Rhodobacter</taxon>
    </lineage>
</organism>
<dbReference type="RefSeq" id="WP_097069709.1">
    <property type="nucleotide sequence ID" value="NZ_OBMT01000004.1"/>
</dbReference>
<proteinExistence type="predicted"/>
<keyword evidence="2" id="KW-1185">Reference proteome</keyword>
<protein>
    <submittedName>
        <fullName evidence="1">Uncharacterized protein</fullName>
    </submittedName>
</protein>
<accession>A0A285SCS8</accession>
<evidence type="ECO:0000313" key="2">
    <source>
        <dbReference type="Proteomes" id="UP000219111"/>
    </source>
</evidence>
<sequence length="211" mass="24190">MAFEDEVFINCPFDEDFAPLLEAMLFCIVSFGLTPRLATERLESGENRFDKIYALARGAKYSIHDLSRCRAKEAGEYARMNMPFEFGVDVGIRRAAADLPSEKKFLVFEREPYEIKRALSDIAGQDIEFHRGDFQLVIEKVRDFFRVEAGLPVSGAARIEADYATCLAWMLEKKIHEGHSERRALKLPTQERLEEMRNWIAAGRPETFSPS</sequence>
<name>A0A285SCS8_9RHOB</name>